<organism evidence="2 3">
    <name type="scientific">Monodon monoceros</name>
    <name type="common">Narwhal</name>
    <name type="synonym">Ceratodon monodon</name>
    <dbReference type="NCBI Taxonomy" id="40151"/>
    <lineage>
        <taxon>Eukaryota</taxon>
        <taxon>Metazoa</taxon>
        <taxon>Chordata</taxon>
        <taxon>Craniata</taxon>
        <taxon>Vertebrata</taxon>
        <taxon>Euteleostomi</taxon>
        <taxon>Mammalia</taxon>
        <taxon>Eutheria</taxon>
        <taxon>Laurasiatheria</taxon>
        <taxon>Artiodactyla</taxon>
        <taxon>Whippomorpha</taxon>
        <taxon>Cetacea</taxon>
        <taxon>Odontoceti</taxon>
        <taxon>Monodontidae</taxon>
        <taxon>Monodon</taxon>
    </lineage>
</organism>
<evidence type="ECO:0000313" key="3">
    <source>
        <dbReference type="Proteomes" id="UP000308365"/>
    </source>
</evidence>
<name>A0A4U1EZB2_MONMO</name>
<feature type="non-terminal residue" evidence="2">
    <location>
        <position position="120"/>
    </location>
</feature>
<feature type="compositionally biased region" description="Polar residues" evidence="1">
    <location>
        <begin position="75"/>
        <end position="84"/>
    </location>
</feature>
<feature type="non-terminal residue" evidence="2">
    <location>
        <position position="1"/>
    </location>
</feature>
<protein>
    <submittedName>
        <fullName evidence="2">Uncharacterized protein</fullName>
    </submittedName>
</protein>
<dbReference type="EMBL" id="RWIC01000572">
    <property type="protein sequence ID" value="TKC42162.1"/>
    <property type="molecule type" value="Genomic_DNA"/>
</dbReference>
<evidence type="ECO:0000256" key="1">
    <source>
        <dbReference type="SAM" id="MobiDB-lite"/>
    </source>
</evidence>
<dbReference type="Proteomes" id="UP000308365">
    <property type="component" value="Unassembled WGS sequence"/>
</dbReference>
<reference evidence="3" key="1">
    <citation type="journal article" date="2019" name="IScience">
        <title>Narwhal Genome Reveals Long-Term Low Genetic Diversity despite Current Large Abundance Size.</title>
        <authorList>
            <person name="Westbury M.V."/>
            <person name="Petersen B."/>
            <person name="Garde E."/>
            <person name="Heide-Jorgensen M.P."/>
            <person name="Lorenzen E.D."/>
        </authorList>
    </citation>
    <scope>NUCLEOTIDE SEQUENCE [LARGE SCALE GENOMIC DNA]</scope>
</reference>
<comment type="caution">
    <text evidence="2">The sequence shown here is derived from an EMBL/GenBank/DDBJ whole genome shotgun (WGS) entry which is preliminary data.</text>
</comment>
<proteinExistence type="predicted"/>
<dbReference type="AlphaFoldDB" id="A0A4U1EZB2"/>
<sequence>WAAPQHLEWALSGPSLPKPTAAAWSPALLALQILDAADLLRAEKRRGGRSACTSAPCLGVRTELLKVPRAPPRRVQSSSFSTRRWTAPRRIAPKGGFPRATPLPSSSPLAVSQIPLGGGK</sequence>
<feature type="region of interest" description="Disordered" evidence="1">
    <location>
        <begin position="69"/>
        <end position="120"/>
    </location>
</feature>
<gene>
    <name evidence="2" type="ORF">EI555_013575</name>
</gene>
<evidence type="ECO:0000313" key="2">
    <source>
        <dbReference type="EMBL" id="TKC42162.1"/>
    </source>
</evidence>
<accession>A0A4U1EZB2</accession>